<dbReference type="EMBL" id="PVEP01000011">
    <property type="protein sequence ID" value="PQV55135.1"/>
    <property type="molecule type" value="Genomic_DNA"/>
</dbReference>
<evidence type="ECO:0000313" key="5">
    <source>
        <dbReference type="Proteomes" id="UP000238338"/>
    </source>
</evidence>
<dbReference type="InterPro" id="IPR036188">
    <property type="entry name" value="FAD/NAD-bd_sf"/>
</dbReference>
<dbReference type="GO" id="GO:0004497">
    <property type="term" value="F:monooxygenase activity"/>
    <property type="evidence" value="ECO:0007669"/>
    <property type="project" value="UniProtKB-KW"/>
</dbReference>
<dbReference type="InterPro" id="IPR050493">
    <property type="entry name" value="FAD-dep_Monooxygenase_BioMet"/>
</dbReference>
<feature type="domain" description="FAD-binding" evidence="3">
    <location>
        <begin position="3"/>
        <end position="319"/>
    </location>
</feature>
<sequence>MRIAIIGAGIGGLAAASLLHDAGHEVAIYDQFDAPRPLGSGLVIQPVGQAVLDRIGAGAAARDLGAAITRMEGLDQTDGRKVLDVVYDRKDGARFGLAIHRASLFHVLYTAAMARGLTITPGTRVVSAPQEGGGRLVLTEDGRRFGPYPLVVDASGARSRLTPLAARPLSYGAIWGTVPWPSGSPLPHDRLSQRYFRASKMAGVLPVGRMPGDGVERTAIFWSMPVAGFDRWRQAPFAAWKAEATAFWPDFAPFLDTLRTHDDMVAARYAHGTLRRPCAPALAHIGDAAHCASPQLGQGANMALLDALALVTALARVTDDPLRDYAAMRRWHVRAYQGMSRAFTPQYQSDSRVLPWLRNHILMPVSRIPPVPAILTRLVGGDLLPPLSGQPFP</sequence>
<accession>A0A2S8S2X0</accession>
<comment type="caution">
    <text evidence="4">The sequence shown here is derived from an EMBL/GenBank/DDBJ whole genome shotgun (WGS) entry which is preliminary data.</text>
</comment>
<reference evidence="4 5" key="1">
    <citation type="submission" date="2018-02" db="EMBL/GenBank/DDBJ databases">
        <title>Genomic Encyclopedia of Archaeal and Bacterial Type Strains, Phase II (KMG-II): from individual species to whole genera.</title>
        <authorList>
            <person name="Goeker M."/>
        </authorList>
    </citation>
    <scope>NUCLEOTIDE SEQUENCE [LARGE SCALE GENOMIC DNA]</scope>
    <source>
        <strain evidence="4 5">DSM 18921</strain>
    </source>
</reference>
<evidence type="ECO:0000256" key="2">
    <source>
        <dbReference type="ARBA" id="ARBA00023033"/>
    </source>
</evidence>
<proteinExistence type="predicted"/>
<protein>
    <submittedName>
        <fullName evidence="4">2-polyprenyl-6-methoxyphenol hydroxylase-like FAD-dependent oxidoreductase</fullName>
    </submittedName>
</protein>
<gene>
    <name evidence="4" type="ORF">LX70_03653</name>
</gene>
<dbReference type="Pfam" id="PF01494">
    <property type="entry name" value="FAD_binding_3"/>
    <property type="match status" value="1"/>
</dbReference>
<keyword evidence="1" id="KW-0560">Oxidoreductase</keyword>
<evidence type="ECO:0000256" key="1">
    <source>
        <dbReference type="ARBA" id="ARBA00023002"/>
    </source>
</evidence>
<dbReference type="PANTHER" id="PTHR13789:SF309">
    <property type="entry name" value="PUTATIVE (AFU_ORTHOLOGUE AFUA_6G14510)-RELATED"/>
    <property type="match status" value="1"/>
</dbReference>
<dbReference type="Gene3D" id="3.50.50.60">
    <property type="entry name" value="FAD/NAD(P)-binding domain"/>
    <property type="match status" value="1"/>
</dbReference>
<dbReference type="PRINTS" id="PR00420">
    <property type="entry name" value="RNGMNOXGNASE"/>
</dbReference>
<evidence type="ECO:0000313" key="4">
    <source>
        <dbReference type="EMBL" id="PQV55135.1"/>
    </source>
</evidence>
<dbReference type="OrthoDB" id="5499180at2"/>
<dbReference type="InterPro" id="IPR002938">
    <property type="entry name" value="FAD-bd"/>
</dbReference>
<dbReference type="AlphaFoldDB" id="A0A2S8S2X0"/>
<dbReference type="PANTHER" id="PTHR13789">
    <property type="entry name" value="MONOOXYGENASE"/>
    <property type="match status" value="1"/>
</dbReference>
<dbReference type="SUPFAM" id="SSF51905">
    <property type="entry name" value="FAD/NAD(P)-binding domain"/>
    <property type="match status" value="1"/>
</dbReference>
<organism evidence="4 5">
    <name type="scientific">Albidovulum denitrificans</name>
    <dbReference type="NCBI Taxonomy" id="404881"/>
    <lineage>
        <taxon>Bacteria</taxon>
        <taxon>Pseudomonadati</taxon>
        <taxon>Pseudomonadota</taxon>
        <taxon>Alphaproteobacteria</taxon>
        <taxon>Rhodobacterales</taxon>
        <taxon>Paracoccaceae</taxon>
        <taxon>Albidovulum</taxon>
    </lineage>
</organism>
<keyword evidence="5" id="KW-1185">Reference proteome</keyword>
<dbReference type="RefSeq" id="WP_105516203.1">
    <property type="nucleotide sequence ID" value="NZ_PVEP01000011.1"/>
</dbReference>
<keyword evidence="2" id="KW-0503">Monooxygenase</keyword>
<dbReference type="GO" id="GO:0071949">
    <property type="term" value="F:FAD binding"/>
    <property type="evidence" value="ECO:0007669"/>
    <property type="project" value="InterPro"/>
</dbReference>
<dbReference type="Proteomes" id="UP000238338">
    <property type="component" value="Unassembled WGS sequence"/>
</dbReference>
<evidence type="ECO:0000259" key="3">
    <source>
        <dbReference type="Pfam" id="PF01494"/>
    </source>
</evidence>
<name>A0A2S8S2X0_9RHOB</name>